<protein>
    <submittedName>
        <fullName evidence="2">(raccoon dog) hypothetical protein</fullName>
    </submittedName>
</protein>
<dbReference type="EMBL" id="CAJHUB010000662">
    <property type="protein sequence ID" value="CAD7671390.1"/>
    <property type="molecule type" value="Genomic_DNA"/>
</dbReference>
<gene>
    <name evidence="2" type="ORF">NYPRO_LOCUS4185</name>
</gene>
<name>A0A811Y135_NYCPR</name>
<feature type="region of interest" description="Disordered" evidence="1">
    <location>
        <begin position="1"/>
        <end position="120"/>
    </location>
</feature>
<reference evidence="2" key="1">
    <citation type="submission" date="2020-12" db="EMBL/GenBank/DDBJ databases">
        <authorList>
            <consortium name="Molecular Ecology Group"/>
        </authorList>
    </citation>
    <scope>NUCLEOTIDE SEQUENCE</scope>
    <source>
        <strain evidence="2">TBG_1078</strain>
    </source>
</reference>
<proteinExistence type="predicted"/>
<evidence type="ECO:0000256" key="1">
    <source>
        <dbReference type="SAM" id="MobiDB-lite"/>
    </source>
</evidence>
<accession>A0A811Y135</accession>
<evidence type="ECO:0000313" key="2">
    <source>
        <dbReference type="EMBL" id="CAD7671390.1"/>
    </source>
</evidence>
<dbReference type="AlphaFoldDB" id="A0A811Y135"/>
<evidence type="ECO:0000313" key="3">
    <source>
        <dbReference type="Proteomes" id="UP000645828"/>
    </source>
</evidence>
<dbReference type="Proteomes" id="UP000645828">
    <property type="component" value="Unassembled WGS sequence"/>
</dbReference>
<comment type="caution">
    <text evidence="2">The sequence shown here is derived from an EMBL/GenBank/DDBJ whole genome shotgun (WGS) entry which is preliminary data.</text>
</comment>
<sequence length="166" mass="17975">MLLNLHTLGNRGDYQATRGLSPARPPGLCEHLPPAARRLRQAAKSHSGSRSLTSDPGQDLARLPVRGGHATLPSSPRPPGRDAAALGLRTAPLARPGRDARPMAPRSKPHARPHAPSRACRSSTEGLLRFWRLGIQDQGAGQFGFWYELEMAPTGKRSNTWGTKDK</sequence>
<organism evidence="2 3">
    <name type="scientific">Nyctereutes procyonoides</name>
    <name type="common">Raccoon dog</name>
    <name type="synonym">Canis procyonoides</name>
    <dbReference type="NCBI Taxonomy" id="34880"/>
    <lineage>
        <taxon>Eukaryota</taxon>
        <taxon>Metazoa</taxon>
        <taxon>Chordata</taxon>
        <taxon>Craniata</taxon>
        <taxon>Vertebrata</taxon>
        <taxon>Euteleostomi</taxon>
        <taxon>Mammalia</taxon>
        <taxon>Eutheria</taxon>
        <taxon>Laurasiatheria</taxon>
        <taxon>Carnivora</taxon>
        <taxon>Caniformia</taxon>
        <taxon>Canidae</taxon>
        <taxon>Nyctereutes</taxon>
    </lineage>
</organism>
<keyword evidence="3" id="KW-1185">Reference proteome</keyword>
<feature type="compositionally biased region" description="Polar residues" evidence="1">
    <location>
        <begin position="44"/>
        <end position="56"/>
    </location>
</feature>